<organism evidence="1">
    <name type="scientific">Zea mays</name>
    <name type="common">Maize</name>
    <dbReference type="NCBI Taxonomy" id="4577"/>
    <lineage>
        <taxon>Eukaryota</taxon>
        <taxon>Viridiplantae</taxon>
        <taxon>Streptophyta</taxon>
        <taxon>Embryophyta</taxon>
        <taxon>Tracheophyta</taxon>
        <taxon>Spermatophyta</taxon>
        <taxon>Magnoliopsida</taxon>
        <taxon>Liliopsida</taxon>
        <taxon>Poales</taxon>
        <taxon>Poaceae</taxon>
        <taxon>PACMAD clade</taxon>
        <taxon>Panicoideae</taxon>
        <taxon>Andropogonodae</taxon>
        <taxon>Andropogoneae</taxon>
        <taxon>Tripsacinae</taxon>
        <taxon>Zea</taxon>
    </lineage>
</organism>
<dbReference type="EMBL" id="BT054443">
    <property type="protein sequence ID" value="ACL53050.1"/>
    <property type="molecule type" value="mRNA"/>
</dbReference>
<evidence type="ECO:0000313" key="1">
    <source>
        <dbReference type="EMBL" id="ACL53050.1"/>
    </source>
</evidence>
<proteinExistence type="evidence at transcript level"/>
<reference evidence="1" key="1">
    <citation type="journal article" date="2009" name="PLoS Genet.">
        <title>Sequencing, mapping, and analysis of 27,455 maize full-length cDNAs.</title>
        <authorList>
            <person name="Soderlund C."/>
            <person name="Descour A."/>
            <person name="Kudrna D."/>
            <person name="Bomhoff M."/>
            <person name="Boyd L."/>
            <person name="Currie J."/>
            <person name="Angelova A."/>
            <person name="Collura K."/>
            <person name="Wissotski M."/>
            <person name="Ashley E."/>
            <person name="Morrow D."/>
            <person name="Fernandes J."/>
            <person name="Walbot V."/>
            <person name="Yu Y."/>
        </authorList>
    </citation>
    <scope>NUCLEOTIDE SEQUENCE</scope>
    <source>
        <strain evidence="1">B73</strain>
    </source>
</reference>
<protein>
    <submittedName>
        <fullName evidence="1">Uncharacterized protein</fullName>
    </submittedName>
</protein>
<sequence length="136" mass="15274">MGIRCHPICPSSSSRLGSELIRLSATVTPKFFPLFFHLPQRFPLNTPPIPHYHYKISFSIPTINFLSTNNYLWTHSTVFRVMNSDTLYLGGEIRGPTRRGRCRGTAAAIGCPLRAGRGIARVYRCAQPNKALFPLL</sequence>
<dbReference type="AlphaFoldDB" id="B7ZYQ1"/>
<reference evidence="1" key="2">
    <citation type="submission" date="2012-06" db="EMBL/GenBank/DDBJ databases">
        <authorList>
            <person name="Yu Y."/>
            <person name="Currie J."/>
            <person name="Lomeli R."/>
            <person name="Angelova A."/>
            <person name="Collura K."/>
            <person name="Wissotski M."/>
            <person name="Campos D."/>
            <person name="Kudrna D."/>
            <person name="Golser W."/>
            <person name="Ashely E."/>
            <person name="Descour A."/>
            <person name="Fernandes J."/>
            <person name="Soderlund C."/>
            <person name="Walbot V."/>
        </authorList>
    </citation>
    <scope>NUCLEOTIDE SEQUENCE</scope>
    <source>
        <strain evidence="1">B73</strain>
    </source>
</reference>
<accession>B7ZYQ1</accession>
<name>B7ZYQ1_MAIZE</name>